<dbReference type="AlphaFoldDB" id="A0A8J5YGY5"/>
<accession>A0A8J5YGY5</accession>
<protein>
    <recommendedName>
        <fullName evidence="11">Syntaxin 6/10/61 N-terminal domain-containing protein</fullName>
    </recommendedName>
</protein>
<evidence type="ECO:0000256" key="10">
    <source>
        <dbReference type="SAM" id="Phobius"/>
    </source>
</evidence>
<evidence type="ECO:0000256" key="4">
    <source>
        <dbReference type="ARBA" id="ARBA00022927"/>
    </source>
</evidence>
<dbReference type="GO" id="GO:0048193">
    <property type="term" value="P:Golgi vesicle transport"/>
    <property type="evidence" value="ECO:0007669"/>
    <property type="project" value="InterPro"/>
</dbReference>
<proteinExistence type="inferred from homology"/>
<gene>
    <name evidence="12" type="ORF">CXB51_021254</name>
</gene>
<name>A0A8J5YGY5_9ROSI</name>
<dbReference type="SUPFAM" id="SSF47661">
    <property type="entry name" value="t-snare proteins"/>
    <property type="match status" value="1"/>
</dbReference>
<comment type="caution">
    <text evidence="12">The sequence shown here is derived from an EMBL/GenBank/DDBJ whole genome shotgun (WGS) entry which is preliminary data.</text>
</comment>
<evidence type="ECO:0000256" key="8">
    <source>
        <dbReference type="ARBA" id="ARBA00037801"/>
    </source>
</evidence>
<feature type="region of interest" description="Disordered" evidence="9">
    <location>
        <begin position="147"/>
        <end position="173"/>
    </location>
</feature>
<evidence type="ECO:0000259" key="11">
    <source>
        <dbReference type="Pfam" id="PF09177"/>
    </source>
</evidence>
<evidence type="ECO:0000256" key="2">
    <source>
        <dbReference type="ARBA" id="ARBA00022448"/>
    </source>
</evidence>
<reference evidence="12 13" key="1">
    <citation type="journal article" date="2021" name="bioRxiv">
        <title>The Gossypium anomalum genome as a resource for cotton improvement and evolutionary analysis of hybrid incompatibility.</title>
        <authorList>
            <person name="Grover C.E."/>
            <person name="Yuan D."/>
            <person name="Arick M.A."/>
            <person name="Miller E.R."/>
            <person name="Hu G."/>
            <person name="Peterson D.G."/>
            <person name="Wendel J.F."/>
            <person name="Udall J.A."/>
        </authorList>
    </citation>
    <scope>NUCLEOTIDE SEQUENCE [LARGE SCALE GENOMIC DNA]</scope>
    <source>
        <strain evidence="12">JFW-Udall</strain>
        <tissue evidence="12">Leaf</tissue>
    </source>
</reference>
<dbReference type="Gene3D" id="1.20.58.90">
    <property type="match status" value="1"/>
</dbReference>
<sequence length="393" mass="43877">MMVANSFDLWKKDAFFSAAEEVQESADIMESAYRVWIKERKEGLRTGDSVELCRELQTALGTAKWQLEEFERAIRLSHGHRSDDITATRHKQFISAIESQISHVEAALKEAFIEEGKQPLRWVNLDEEECDDLAIFLSGTSPSLLQPSTKNTLSENCHKRKDTDSNNATCNGDTSEMQMTKVFKDSGKDAECIIDVEDGESSGRSNDISSGLERTTGTRKTWCSPNLGTLKIVIADKYDDRTKTKSGIESTPKEKGAKPFFRKQRCGDLPQAKGAFNLFYQRFGWISGLLRHLQSPVHLQFSCSLQLTLALLIAIFLIGNAFCALFELRASGCHVLSIKTRGVVSIPPGFGFPLEAYIASFNLFPGHFQDLGETSSRAKLEQERLVAIFIATL</sequence>
<keyword evidence="6" id="KW-0333">Golgi apparatus</keyword>
<keyword evidence="3 10" id="KW-0812">Transmembrane</keyword>
<dbReference type="PANTHER" id="PTHR34949:SF3">
    <property type="entry name" value="OS08G0244100 PROTEIN"/>
    <property type="match status" value="1"/>
</dbReference>
<keyword evidence="2" id="KW-0813">Transport</keyword>
<dbReference type="GO" id="GO:0005794">
    <property type="term" value="C:Golgi apparatus"/>
    <property type="evidence" value="ECO:0007669"/>
    <property type="project" value="UniProtKB-SubCell"/>
</dbReference>
<dbReference type="GO" id="GO:0015031">
    <property type="term" value="P:protein transport"/>
    <property type="evidence" value="ECO:0007669"/>
    <property type="project" value="UniProtKB-KW"/>
</dbReference>
<dbReference type="InterPro" id="IPR010989">
    <property type="entry name" value="SNARE"/>
</dbReference>
<keyword evidence="13" id="KW-1185">Reference proteome</keyword>
<evidence type="ECO:0000256" key="5">
    <source>
        <dbReference type="ARBA" id="ARBA00022989"/>
    </source>
</evidence>
<evidence type="ECO:0000256" key="6">
    <source>
        <dbReference type="ARBA" id="ARBA00023034"/>
    </source>
</evidence>
<keyword evidence="7 10" id="KW-0472">Membrane</keyword>
<feature type="domain" description="Syntaxin 6/10/61 N-terminal" evidence="11">
    <location>
        <begin position="13"/>
        <end position="105"/>
    </location>
</feature>
<dbReference type="FunFam" id="1.20.58.90:FF:000004">
    <property type="entry name" value="Syntaxin 10"/>
    <property type="match status" value="1"/>
</dbReference>
<evidence type="ECO:0000313" key="12">
    <source>
        <dbReference type="EMBL" id="KAG8485039.1"/>
    </source>
</evidence>
<comment type="subcellular location">
    <subcellularLocation>
        <location evidence="8">Golgi apparatus</location>
        <location evidence="8">trans-Golgi network membrane</location>
        <topology evidence="8">Single-pass type IV membrane protein</topology>
    </subcellularLocation>
</comment>
<dbReference type="OrthoDB" id="1889309at2759"/>
<dbReference type="Proteomes" id="UP000701853">
    <property type="component" value="Chromosome 8"/>
</dbReference>
<evidence type="ECO:0000256" key="9">
    <source>
        <dbReference type="SAM" id="MobiDB-lite"/>
    </source>
</evidence>
<feature type="transmembrane region" description="Helical" evidence="10">
    <location>
        <begin position="305"/>
        <end position="326"/>
    </location>
</feature>
<dbReference type="CDD" id="cd21442">
    <property type="entry name" value="SNARE_NTD_STX6-like"/>
    <property type="match status" value="1"/>
</dbReference>
<organism evidence="12 13">
    <name type="scientific">Gossypium anomalum</name>
    <dbReference type="NCBI Taxonomy" id="47600"/>
    <lineage>
        <taxon>Eukaryota</taxon>
        <taxon>Viridiplantae</taxon>
        <taxon>Streptophyta</taxon>
        <taxon>Embryophyta</taxon>
        <taxon>Tracheophyta</taxon>
        <taxon>Spermatophyta</taxon>
        <taxon>Magnoliopsida</taxon>
        <taxon>eudicotyledons</taxon>
        <taxon>Gunneridae</taxon>
        <taxon>Pentapetalae</taxon>
        <taxon>rosids</taxon>
        <taxon>malvids</taxon>
        <taxon>Malvales</taxon>
        <taxon>Malvaceae</taxon>
        <taxon>Malvoideae</taxon>
        <taxon>Gossypium</taxon>
    </lineage>
</organism>
<dbReference type="EMBL" id="JAHUZN010000008">
    <property type="protein sequence ID" value="KAG8485039.1"/>
    <property type="molecule type" value="Genomic_DNA"/>
</dbReference>
<dbReference type="GO" id="GO:0016020">
    <property type="term" value="C:membrane"/>
    <property type="evidence" value="ECO:0007669"/>
    <property type="project" value="InterPro"/>
</dbReference>
<evidence type="ECO:0000313" key="13">
    <source>
        <dbReference type="Proteomes" id="UP000701853"/>
    </source>
</evidence>
<evidence type="ECO:0000256" key="3">
    <source>
        <dbReference type="ARBA" id="ARBA00022692"/>
    </source>
</evidence>
<evidence type="ECO:0000256" key="7">
    <source>
        <dbReference type="ARBA" id="ARBA00023136"/>
    </source>
</evidence>
<keyword evidence="5 10" id="KW-1133">Transmembrane helix</keyword>
<dbReference type="InterPro" id="IPR015260">
    <property type="entry name" value="Syntaxin-6/10/61_N"/>
</dbReference>
<comment type="similarity">
    <text evidence="1">Belongs to the syntaxin family.</text>
</comment>
<evidence type="ECO:0000256" key="1">
    <source>
        <dbReference type="ARBA" id="ARBA00009063"/>
    </source>
</evidence>
<dbReference type="PANTHER" id="PTHR34949">
    <property type="entry name" value="OS05G0443700 PROTEIN"/>
    <property type="match status" value="1"/>
</dbReference>
<keyword evidence="4" id="KW-0653">Protein transport</keyword>
<dbReference type="Pfam" id="PF09177">
    <property type="entry name" value="STX6_10_61_N"/>
    <property type="match status" value="1"/>
</dbReference>